<dbReference type="CDD" id="cd02440">
    <property type="entry name" value="AdoMet_MTases"/>
    <property type="match status" value="1"/>
</dbReference>
<dbReference type="GO" id="GO:0008757">
    <property type="term" value="F:S-adenosylmethionine-dependent methyltransferase activity"/>
    <property type="evidence" value="ECO:0007669"/>
    <property type="project" value="InterPro"/>
</dbReference>
<keyword evidence="3" id="KW-0808">Transferase</keyword>
<evidence type="ECO:0000256" key="3">
    <source>
        <dbReference type="ARBA" id="ARBA00022679"/>
    </source>
</evidence>
<keyword evidence="6" id="KW-1185">Reference proteome</keyword>
<accession>A0A835FNT6</accession>
<evidence type="ECO:0000256" key="1">
    <source>
        <dbReference type="ARBA" id="ARBA00008361"/>
    </source>
</evidence>
<evidence type="ECO:0000313" key="5">
    <source>
        <dbReference type="EMBL" id="KAF8765738.1"/>
    </source>
</evidence>
<dbReference type="InterPro" id="IPR013216">
    <property type="entry name" value="Methyltransf_11"/>
</dbReference>
<evidence type="ECO:0000256" key="2">
    <source>
        <dbReference type="ARBA" id="ARBA00022603"/>
    </source>
</evidence>
<dbReference type="OrthoDB" id="411785at2759"/>
<organism evidence="5 6">
    <name type="scientific">Digitaria exilis</name>
    <dbReference type="NCBI Taxonomy" id="1010633"/>
    <lineage>
        <taxon>Eukaryota</taxon>
        <taxon>Viridiplantae</taxon>
        <taxon>Streptophyta</taxon>
        <taxon>Embryophyta</taxon>
        <taxon>Tracheophyta</taxon>
        <taxon>Spermatophyta</taxon>
        <taxon>Magnoliopsida</taxon>
        <taxon>Liliopsida</taxon>
        <taxon>Poales</taxon>
        <taxon>Poaceae</taxon>
        <taxon>PACMAD clade</taxon>
        <taxon>Panicoideae</taxon>
        <taxon>Panicodae</taxon>
        <taxon>Paniceae</taxon>
        <taxon>Anthephorinae</taxon>
        <taxon>Digitaria</taxon>
    </lineage>
</organism>
<reference evidence="5" key="1">
    <citation type="submission" date="2020-07" db="EMBL/GenBank/DDBJ databases">
        <title>Genome sequence and genetic diversity analysis of an under-domesticated orphan crop, white fonio (Digitaria exilis).</title>
        <authorList>
            <person name="Bennetzen J.L."/>
            <person name="Chen S."/>
            <person name="Ma X."/>
            <person name="Wang X."/>
            <person name="Yssel A.E.J."/>
            <person name="Chaluvadi S.R."/>
            <person name="Johnson M."/>
            <person name="Gangashetty P."/>
            <person name="Hamidou F."/>
            <person name="Sanogo M.D."/>
            <person name="Zwaenepoel A."/>
            <person name="Wallace J."/>
            <person name="Van De Peer Y."/>
            <person name="Van Deynze A."/>
        </authorList>
    </citation>
    <scope>NUCLEOTIDE SEQUENCE</scope>
    <source>
        <tissue evidence="5">Leaves</tissue>
    </source>
</reference>
<dbReference type="Proteomes" id="UP000636709">
    <property type="component" value="Unassembled WGS sequence"/>
</dbReference>
<keyword evidence="2" id="KW-0489">Methyltransferase</keyword>
<comment type="similarity">
    <text evidence="1">Belongs to the methyltransferase superfamily.</text>
</comment>
<name>A0A835FNT6_9POAL</name>
<feature type="domain" description="Methyltransferase type 11" evidence="4">
    <location>
        <begin position="82"/>
        <end position="174"/>
    </location>
</feature>
<dbReference type="PANTHER" id="PTHR12176:SF82">
    <property type="entry name" value="S-ADENOSYL-L-METHIONINE-DEPENDENT METHYLTRANSFERASE SUPERFAMILY PROTEIN"/>
    <property type="match status" value="1"/>
</dbReference>
<sequence length="297" mass="32966">MGSGECASNDYGAPAYWDARYSSGAAASGGGEFFDWYQTYTALRPLLRAHVPAASRVLMIGCGNSRTLLLILFLISIWAVLSEDMAKDGYEDIVNIDISSVVIEQMREKHKEIQQLTYMQMDVRDMSFFGDESFDCVLDKGTLDAMMCADDAPDGASKMLAEVARLLRPHGIYLLVHHLSSKFTLFLNANKMIISREFVLWQITYGAPTERVPILNLAGCGWSIALYIMPTPEYELKMSKGATQPTMEEVALTEDGQLPPDYVLKDPESHFIYVCHKLAANGANCRDTDPEETSSAN</sequence>
<dbReference type="PANTHER" id="PTHR12176">
    <property type="entry name" value="SAM-DEPENDENT METHYLTRANSFERASE SUPERFAMILY PROTEIN"/>
    <property type="match status" value="1"/>
</dbReference>
<dbReference type="GO" id="GO:0032259">
    <property type="term" value="P:methylation"/>
    <property type="evidence" value="ECO:0007669"/>
    <property type="project" value="UniProtKB-KW"/>
</dbReference>
<evidence type="ECO:0000313" key="6">
    <source>
        <dbReference type="Proteomes" id="UP000636709"/>
    </source>
</evidence>
<proteinExistence type="inferred from homology"/>
<dbReference type="Gene3D" id="3.40.50.150">
    <property type="entry name" value="Vaccinia Virus protein VP39"/>
    <property type="match status" value="1"/>
</dbReference>
<dbReference type="SUPFAM" id="SSF53335">
    <property type="entry name" value="S-adenosyl-L-methionine-dependent methyltransferases"/>
    <property type="match status" value="1"/>
</dbReference>
<comment type="caution">
    <text evidence="5">The sequence shown here is derived from an EMBL/GenBank/DDBJ whole genome shotgun (WGS) entry which is preliminary data.</text>
</comment>
<dbReference type="Pfam" id="PF08241">
    <property type="entry name" value="Methyltransf_11"/>
    <property type="match status" value="1"/>
</dbReference>
<dbReference type="InterPro" id="IPR029063">
    <property type="entry name" value="SAM-dependent_MTases_sf"/>
</dbReference>
<dbReference type="InterPro" id="IPR051419">
    <property type="entry name" value="Lys/N-term_MeTrsfase_sf"/>
</dbReference>
<dbReference type="AlphaFoldDB" id="A0A835FNT6"/>
<evidence type="ECO:0000259" key="4">
    <source>
        <dbReference type="Pfam" id="PF08241"/>
    </source>
</evidence>
<dbReference type="EMBL" id="JACEFO010000544">
    <property type="protein sequence ID" value="KAF8765738.1"/>
    <property type="molecule type" value="Genomic_DNA"/>
</dbReference>
<gene>
    <name evidence="5" type="ORF">HU200_008242</name>
</gene>
<protein>
    <recommendedName>
        <fullName evidence="4">Methyltransferase type 11 domain-containing protein</fullName>
    </recommendedName>
</protein>